<evidence type="ECO:0000313" key="2">
    <source>
        <dbReference type="Proteomes" id="UP001499979"/>
    </source>
</evidence>
<sequence length="119" mass="12976">MEPRDHWIRDTRFGIIDTRDERAGGSPVKHLVRLPRLLSGRRLRAGGGALPGETVVGLEPVRGQDGRIDIDATLARARDDSIATGVTGRLLEQRLAFYRQALERLAARDTGAPPGGDEV</sequence>
<protein>
    <recommendedName>
        <fullName evidence="3">SRPBCC family protein</fullName>
    </recommendedName>
</protein>
<evidence type="ECO:0000313" key="1">
    <source>
        <dbReference type="EMBL" id="GAA1141140.1"/>
    </source>
</evidence>
<dbReference type="EMBL" id="BAAAJE010000007">
    <property type="protein sequence ID" value="GAA1141140.1"/>
    <property type="molecule type" value="Genomic_DNA"/>
</dbReference>
<keyword evidence="2" id="KW-1185">Reference proteome</keyword>
<comment type="caution">
    <text evidence="1">The sequence shown here is derived from an EMBL/GenBank/DDBJ whole genome shotgun (WGS) entry which is preliminary data.</text>
</comment>
<evidence type="ECO:0008006" key="3">
    <source>
        <dbReference type="Google" id="ProtNLM"/>
    </source>
</evidence>
<dbReference type="Proteomes" id="UP001499979">
    <property type="component" value="Unassembled WGS sequence"/>
</dbReference>
<accession>A0ABN1UF68</accession>
<reference evidence="1 2" key="1">
    <citation type="journal article" date="2019" name="Int. J. Syst. Evol. Microbiol.">
        <title>The Global Catalogue of Microorganisms (GCM) 10K type strain sequencing project: providing services to taxonomists for standard genome sequencing and annotation.</title>
        <authorList>
            <consortium name="The Broad Institute Genomics Platform"/>
            <consortium name="The Broad Institute Genome Sequencing Center for Infectious Disease"/>
            <person name="Wu L."/>
            <person name="Ma J."/>
        </authorList>
    </citation>
    <scope>NUCLEOTIDE SEQUENCE [LARGE SCALE GENOMIC DNA]</scope>
    <source>
        <strain evidence="1 2">JCM 11813</strain>
    </source>
</reference>
<organism evidence="1 2">
    <name type="scientific">Nocardioides aquiterrae</name>
    <dbReference type="NCBI Taxonomy" id="203799"/>
    <lineage>
        <taxon>Bacteria</taxon>
        <taxon>Bacillati</taxon>
        <taxon>Actinomycetota</taxon>
        <taxon>Actinomycetes</taxon>
        <taxon>Propionibacteriales</taxon>
        <taxon>Nocardioidaceae</taxon>
        <taxon>Nocardioides</taxon>
    </lineage>
</organism>
<proteinExistence type="predicted"/>
<name>A0ABN1UF68_9ACTN</name>
<gene>
    <name evidence="1" type="ORF">GCM10009606_20790</name>
</gene>